<feature type="domain" description="Phage capsid-like C-terminal" evidence="2">
    <location>
        <begin position="22"/>
        <end position="308"/>
    </location>
</feature>
<dbReference type="InterPro" id="IPR024455">
    <property type="entry name" value="Phage_capsid"/>
</dbReference>
<dbReference type="InterPro" id="IPR054612">
    <property type="entry name" value="Phage_capsid-like_C"/>
</dbReference>
<protein>
    <submittedName>
        <fullName evidence="3">Phage major capsid protein</fullName>
    </submittedName>
</protein>
<dbReference type="AlphaFoldDB" id="A0A6G9Y546"/>
<proteinExistence type="predicted"/>
<dbReference type="SUPFAM" id="SSF56563">
    <property type="entry name" value="Major capsid protein gp5"/>
    <property type="match status" value="1"/>
</dbReference>
<dbReference type="Pfam" id="PF05065">
    <property type="entry name" value="Phage_capsid"/>
    <property type="match status" value="1"/>
</dbReference>
<dbReference type="NCBIfam" id="TIGR01554">
    <property type="entry name" value="major_cap_HK97"/>
    <property type="match status" value="1"/>
</dbReference>
<accession>A0A6G9Y546</accession>
<reference evidence="3 4" key="1">
    <citation type="journal article" date="2019" name="ACS Chem. Biol.">
        <title>Identification and Mobilization of a Cryptic Antibiotic Biosynthesis Gene Locus from a Human-Pathogenic Nocardia Isolate.</title>
        <authorList>
            <person name="Herisse M."/>
            <person name="Ishida K."/>
            <person name="Porter J.L."/>
            <person name="Howden B."/>
            <person name="Hertweck C."/>
            <person name="Stinear T.P."/>
            <person name="Pidot S.J."/>
        </authorList>
    </citation>
    <scope>NUCLEOTIDE SEQUENCE [LARGE SCALE GENOMIC DNA]</scope>
    <source>
        <strain evidence="3 4">AUSMDU00012717</strain>
    </source>
</reference>
<dbReference type="Proteomes" id="UP000503540">
    <property type="component" value="Chromosome"/>
</dbReference>
<name>A0A6G9Y546_9NOCA</name>
<evidence type="ECO:0000256" key="1">
    <source>
        <dbReference type="ARBA" id="ARBA00004328"/>
    </source>
</evidence>
<dbReference type="KEGG" id="nah:F5544_01420"/>
<evidence type="ECO:0000259" key="2">
    <source>
        <dbReference type="Pfam" id="PF05065"/>
    </source>
</evidence>
<sequence length="329" mass="34588">MEGNIFVPTIDRSALGGNSTALLPDDAAAEIIALAPQSSAVMTLGKRVPMNAQKLNQAVLSAEPVASWVEADTDARPVSTATVRNEVLTAKELETTLVIPRNVYDDASIDLWEQLKPRMAAALGKKLDQAALFGLGSPKDFPVGGIAGLADSKVVGGTGADKDKKTHVVDDPKMDLAAKVAKAGEILASEGLELNGIAAVPGAQWRLIGLRDNNGQPIYTPSLSAGAPAGLYGLPLQEAKNGGWNPAADIVLIAADWSKILVGVRNDVTIEMSDQGTITIDGKPVSLWETRQIAVRVLFRVGLHIAQPVTPVDSKTETQRLAFPGVNIK</sequence>
<keyword evidence="4" id="KW-1185">Reference proteome</keyword>
<gene>
    <name evidence="3" type="ORF">F5544_01420</name>
</gene>
<evidence type="ECO:0000313" key="4">
    <source>
        <dbReference type="Proteomes" id="UP000503540"/>
    </source>
</evidence>
<dbReference type="EMBL" id="CP046172">
    <property type="protein sequence ID" value="QIS08207.1"/>
    <property type="molecule type" value="Genomic_DNA"/>
</dbReference>
<comment type="subcellular location">
    <subcellularLocation>
        <location evidence="1">Virion</location>
    </subcellularLocation>
</comment>
<organism evidence="3 4">
    <name type="scientific">Nocardia arthritidis</name>
    <dbReference type="NCBI Taxonomy" id="228602"/>
    <lineage>
        <taxon>Bacteria</taxon>
        <taxon>Bacillati</taxon>
        <taxon>Actinomycetota</taxon>
        <taxon>Actinomycetes</taxon>
        <taxon>Mycobacteriales</taxon>
        <taxon>Nocardiaceae</taxon>
        <taxon>Nocardia</taxon>
    </lineage>
</organism>
<evidence type="ECO:0000313" key="3">
    <source>
        <dbReference type="EMBL" id="QIS08207.1"/>
    </source>
</evidence>